<dbReference type="EC" id="3.1.-.-" evidence="6"/>
<keyword evidence="5 6" id="KW-0460">Magnesium</keyword>
<keyword evidence="1 6" id="KW-1277">Toxin-antitoxin system</keyword>
<dbReference type="Proteomes" id="UP000744769">
    <property type="component" value="Unassembled WGS sequence"/>
</dbReference>
<comment type="similarity">
    <text evidence="6">Belongs to the PINc/VapC protein family.</text>
</comment>
<comment type="cofactor">
    <cofactor evidence="6">
        <name>Mg(2+)</name>
        <dbReference type="ChEBI" id="CHEBI:18420"/>
    </cofactor>
</comment>
<accession>A0A967AXX1</accession>
<keyword evidence="6" id="KW-0800">Toxin</keyword>
<evidence type="ECO:0000256" key="6">
    <source>
        <dbReference type="HAMAP-Rule" id="MF_00265"/>
    </source>
</evidence>
<evidence type="ECO:0000313" key="8">
    <source>
        <dbReference type="EMBL" id="NHN54773.1"/>
    </source>
</evidence>
<evidence type="ECO:0000256" key="5">
    <source>
        <dbReference type="ARBA" id="ARBA00022842"/>
    </source>
</evidence>
<dbReference type="GO" id="GO:0016787">
    <property type="term" value="F:hydrolase activity"/>
    <property type="evidence" value="ECO:0007669"/>
    <property type="project" value="UniProtKB-KW"/>
</dbReference>
<dbReference type="InterPro" id="IPR022907">
    <property type="entry name" value="VapC_family"/>
</dbReference>
<comment type="function">
    <text evidence="6">Toxic component of a toxin-antitoxin (TA) system. An RNase.</text>
</comment>
<evidence type="ECO:0000256" key="4">
    <source>
        <dbReference type="ARBA" id="ARBA00022801"/>
    </source>
</evidence>
<keyword evidence="2 6" id="KW-0540">Nuclease</keyword>
<dbReference type="Gene3D" id="3.40.50.1010">
    <property type="entry name" value="5'-nuclease"/>
    <property type="match status" value="1"/>
</dbReference>
<reference evidence="8" key="1">
    <citation type="submission" date="2020-03" db="EMBL/GenBank/DDBJ databases">
        <title>Draft sequencing of Calidifontibacter sp. DB0510.</title>
        <authorList>
            <person name="Kim D.-U."/>
        </authorList>
    </citation>
    <scope>NUCLEOTIDE SEQUENCE</scope>
    <source>
        <strain evidence="8">DB0510</strain>
    </source>
</reference>
<dbReference type="InterPro" id="IPR029060">
    <property type="entry name" value="PIN-like_dom_sf"/>
</dbReference>
<dbReference type="InterPro" id="IPR002716">
    <property type="entry name" value="PIN_dom"/>
</dbReference>
<keyword evidence="4 6" id="KW-0378">Hydrolase</keyword>
<feature type="domain" description="PIN" evidence="7">
    <location>
        <begin position="3"/>
        <end position="114"/>
    </location>
</feature>
<feature type="binding site" evidence="6">
    <location>
        <position position="101"/>
    </location>
    <ligand>
        <name>Mg(2+)</name>
        <dbReference type="ChEBI" id="CHEBI:18420"/>
    </ligand>
</feature>
<dbReference type="RefSeq" id="WP_166193836.1">
    <property type="nucleotide sequence ID" value="NZ_JAAOIV010000002.1"/>
</dbReference>
<dbReference type="GO" id="GO:0000287">
    <property type="term" value="F:magnesium ion binding"/>
    <property type="evidence" value="ECO:0007669"/>
    <property type="project" value="UniProtKB-UniRule"/>
</dbReference>
<dbReference type="SUPFAM" id="SSF88723">
    <property type="entry name" value="PIN domain-like"/>
    <property type="match status" value="1"/>
</dbReference>
<name>A0A967AXX1_9MICO</name>
<dbReference type="GO" id="GO:0004540">
    <property type="term" value="F:RNA nuclease activity"/>
    <property type="evidence" value="ECO:0007669"/>
    <property type="project" value="InterPro"/>
</dbReference>
<evidence type="ECO:0000259" key="7">
    <source>
        <dbReference type="Pfam" id="PF01850"/>
    </source>
</evidence>
<dbReference type="AlphaFoldDB" id="A0A967AXX1"/>
<evidence type="ECO:0000313" key="9">
    <source>
        <dbReference type="Proteomes" id="UP000744769"/>
    </source>
</evidence>
<evidence type="ECO:0000256" key="3">
    <source>
        <dbReference type="ARBA" id="ARBA00022723"/>
    </source>
</evidence>
<comment type="caution">
    <text evidence="8">The sequence shown here is derived from an EMBL/GenBank/DDBJ whole genome shotgun (WGS) entry which is preliminary data.</text>
</comment>
<evidence type="ECO:0000256" key="1">
    <source>
        <dbReference type="ARBA" id="ARBA00022649"/>
    </source>
</evidence>
<feature type="binding site" evidence="6">
    <location>
        <position position="6"/>
    </location>
    <ligand>
        <name>Mg(2+)</name>
        <dbReference type="ChEBI" id="CHEBI:18420"/>
    </ligand>
</feature>
<dbReference type="CDD" id="cd09874">
    <property type="entry name" value="PIN_MT3492-like"/>
    <property type="match status" value="1"/>
</dbReference>
<dbReference type="GO" id="GO:0090729">
    <property type="term" value="F:toxin activity"/>
    <property type="evidence" value="ECO:0007669"/>
    <property type="project" value="UniProtKB-KW"/>
</dbReference>
<organism evidence="8 9">
    <name type="scientific">Metallococcus carri</name>
    <dbReference type="NCBI Taxonomy" id="1656884"/>
    <lineage>
        <taxon>Bacteria</taxon>
        <taxon>Bacillati</taxon>
        <taxon>Actinomycetota</taxon>
        <taxon>Actinomycetes</taxon>
        <taxon>Micrococcales</taxon>
        <taxon>Dermacoccaceae</taxon>
        <taxon>Metallococcus</taxon>
    </lineage>
</organism>
<keyword evidence="9" id="KW-1185">Reference proteome</keyword>
<keyword evidence="3 6" id="KW-0479">Metal-binding</keyword>
<gene>
    <name evidence="6" type="primary">vapC</name>
    <name evidence="8" type="ORF">G9U51_03120</name>
</gene>
<dbReference type="Pfam" id="PF01850">
    <property type="entry name" value="PIN"/>
    <property type="match status" value="1"/>
</dbReference>
<dbReference type="EMBL" id="JAAOIV010000002">
    <property type="protein sequence ID" value="NHN54773.1"/>
    <property type="molecule type" value="Genomic_DNA"/>
</dbReference>
<dbReference type="HAMAP" id="MF_00265">
    <property type="entry name" value="VapC_Nob1"/>
    <property type="match status" value="1"/>
</dbReference>
<protein>
    <recommendedName>
        <fullName evidence="6">Ribonuclease VapC</fullName>
        <shortName evidence="6">RNase VapC</shortName>
        <ecNumber evidence="6">3.1.-.-</ecNumber>
    </recommendedName>
    <alternativeName>
        <fullName evidence="6">Toxin VapC</fullName>
    </alternativeName>
</protein>
<sequence length="141" mass="15551">MIVYLDTSAVIPILIDEPSTEVCRRAWNAANRRASSRLTYVEVATALAMAERRRRLTSRQHATAWSHFNRLWPDVDIVELDASLAARAASFAKPLALRGDDAVHCACAEALREPQLVAVSGDVGLLDAWQRLGLAVLDTNR</sequence>
<proteinExistence type="inferred from homology"/>
<evidence type="ECO:0000256" key="2">
    <source>
        <dbReference type="ARBA" id="ARBA00022722"/>
    </source>
</evidence>